<evidence type="ECO:0000259" key="1">
    <source>
        <dbReference type="PROSITE" id="PS50830"/>
    </source>
</evidence>
<dbReference type="PANTHER" id="PTHR12302">
    <property type="entry name" value="EBNA2 BINDING PROTEIN P100"/>
    <property type="match status" value="1"/>
</dbReference>
<comment type="caution">
    <text evidence="2">The sequence shown here is derived from an EMBL/GenBank/DDBJ whole genome shotgun (WGS) entry which is preliminary data.</text>
</comment>
<dbReference type="InterPro" id="IPR016071">
    <property type="entry name" value="Staphylococal_nuclease_OB-fold"/>
</dbReference>
<dbReference type="PANTHER" id="PTHR12302:SF26">
    <property type="entry name" value="BLR1266 PROTEIN"/>
    <property type="match status" value="1"/>
</dbReference>
<dbReference type="Proteomes" id="UP000281547">
    <property type="component" value="Unassembled WGS sequence"/>
</dbReference>
<feature type="domain" description="TNase-like" evidence="1">
    <location>
        <begin position="6"/>
        <end position="130"/>
    </location>
</feature>
<dbReference type="EMBL" id="RZNJ01000001">
    <property type="protein sequence ID" value="RUT35176.1"/>
    <property type="molecule type" value="Genomic_DNA"/>
</dbReference>
<sequence>MALSAAPTFGNDVRILDGDTIKIGETTYRIFGIDAPEAGQTCARGSGRNWNCGTEAIHALERLVSAGPVNCDGQGLDDYGRTLAICHVGEIDIGAQMVAQGMAWAFRRYSPIYNEIEDQARARDVGIWQAETEPAWELRARRWEAAEQEAPDGCPIKGNISRDGERIYHTPWSHWYSRTKINEAAGERWFCDELEALEAGWRAPLWGG</sequence>
<dbReference type="Pfam" id="PF00565">
    <property type="entry name" value="SNase"/>
    <property type="match status" value="1"/>
</dbReference>
<dbReference type="Gene3D" id="2.40.50.90">
    <property type="match status" value="1"/>
</dbReference>
<evidence type="ECO:0000313" key="3">
    <source>
        <dbReference type="Proteomes" id="UP000281547"/>
    </source>
</evidence>
<dbReference type="PROSITE" id="PS50830">
    <property type="entry name" value="TNASE_3"/>
    <property type="match status" value="1"/>
</dbReference>
<accession>A0A433XM60</accession>
<dbReference type="InterPro" id="IPR035437">
    <property type="entry name" value="SNase_OB-fold_sf"/>
</dbReference>
<dbReference type="AlphaFoldDB" id="A0A433XM60"/>
<gene>
    <name evidence="2" type="ORF">EMQ25_00780</name>
</gene>
<protein>
    <submittedName>
        <fullName evidence="2">Thermonuclease family protein</fullName>
    </submittedName>
</protein>
<evidence type="ECO:0000313" key="2">
    <source>
        <dbReference type="EMBL" id="RUT35176.1"/>
    </source>
</evidence>
<dbReference type="SUPFAM" id="SSF50199">
    <property type="entry name" value="Staphylococcal nuclease"/>
    <property type="match status" value="1"/>
</dbReference>
<organism evidence="2 3">
    <name type="scientific">Arsenicitalea aurantiaca</name>
    <dbReference type="NCBI Taxonomy" id="1783274"/>
    <lineage>
        <taxon>Bacteria</taxon>
        <taxon>Pseudomonadati</taxon>
        <taxon>Pseudomonadota</taxon>
        <taxon>Alphaproteobacteria</taxon>
        <taxon>Hyphomicrobiales</taxon>
        <taxon>Devosiaceae</taxon>
        <taxon>Arsenicitalea</taxon>
    </lineage>
</organism>
<dbReference type="SMART" id="SM00318">
    <property type="entry name" value="SNc"/>
    <property type="match status" value="1"/>
</dbReference>
<keyword evidence="3" id="KW-1185">Reference proteome</keyword>
<name>A0A433XM60_9HYPH</name>
<reference evidence="2 3" key="1">
    <citation type="journal article" date="2016" name="Int. J. Syst. Evol. Microbiol.">
        <title>Arsenicitalea aurantiaca gen. nov., sp. nov., a new member of the family Hyphomicrobiaceae, isolated from high-arsenic sediment.</title>
        <authorList>
            <person name="Mu Y."/>
            <person name="Zhou L."/>
            <person name="Zeng X.C."/>
            <person name="Liu L."/>
            <person name="Pan Y."/>
            <person name="Chen X."/>
            <person name="Wang J."/>
            <person name="Li S."/>
            <person name="Li W.J."/>
            <person name="Wang Y."/>
        </authorList>
    </citation>
    <scope>NUCLEOTIDE SEQUENCE [LARGE SCALE GENOMIC DNA]</scope>
    <source>
        <strain evidence="2 3">42-50</strain>
    </source>
</reference>
<dbReference type="OrthoDB" id="9805504at2"/>
<proteinExistence type="predicted"/>